<evidence type="ECO:0000256" key="9">
    <source>
        <dbReference type="ARBA" id="ARBA00046047"/>
    </source>
</evidence>
<evidence type="ECO:0000256" key="3">
    <source>
        <dbReference type="ARBA" id="ARBA00022946"/>
    </source>
</evidence>
<dbReference type="PANTHER" id="PTHR16138">
    <property type="entry name" value="MYCOPHENOLIC ACID ACYL-GLUCURONIDE ESTERASE, MITOCHONDRIAL"/>
    <property type="match status" value="1"/>
</dbReference>
<dbReference type="PANTHER" id="PTHR16138:SF7">
    <property type="entry name" value="PALMITOYL-PROTEIN THIOESTERASE ABHD10, MITOCHONDRIAL"/>
    <property type="match status" value="1"/>
</dbReference>
<evidence type="ECO:0000256" key="10">
    <source>
        <dbReference type="ARBA" id="ARBA00047409"/>
    </source>
</evidence>
<dbReference type="EMBL" id="JBHLWK010000015">
    <property type="protein sequence ID" value="MFC0205137.1"/>
    <property type="molecule type" value="Genomic_DNA"/>
</dbReference>
<dbReference type="InterPro" id="IPR000073">
    <property type="entry name" value="AB_hydrolase_1"/>
</dbReference>
<evidence type="ECO:0000256" key="5">
    <source>
        <dbReference type="ARBA" id="ARBA00039314"/>
    </source>
</evidence>
<dbReference type="Pfam" id="PF12697">
    <property type="entry name" value="Abhydrolase_6"/>
    <property type="match status" value="1"/>
</dbReference>
<keyword evidence="3" id="KW-0809">Transit peptide</keyword>
<evidence type="ECO:0000256" key="2">
    <source>
        <dbReference type="ARBA" id="ARBA00022801"/>
    </source>
</evidence>
<evidence type="ECO:0000259" key="12">
    <source>
        <dbReference type="Pfam" id="PF12697"/>
    </source>
</evidence>
<name>A0ABV6CWN1_9SPHN</name>
<proteinExistence type="predicted"/>
<comment type="caution">
    <text evidence="13">The sequence shown here is derived from an EMBL/GenBank/DDBJ whole genome shotgun (WGS) entry which is preliminary data.</text>
</comment>
<dbReference type="InterPro" id="IPR029058">
    <property type="entry name" value="AB_hydrolase_fold"/>
</dbReference>
<evidence type="ECO:0000256" key="6">
    <source>
        <dbReference type="ARBA" id="ARBA00041520"/>
    </source>
</evidence>
<organism evidence="13 14">
    <name type="scientific">Novosphingobium soli</name>
    <dbReference type="NCBI Taxonomy" id="574956"/>
    <lineage>
        <taxon>Bacteria</taxon>
        <taxon>Pseudomonadati</taxon>
        <taxon>Pseudomonadota</taxon>
        <taxon>Alphaproteobacteria</taxon>
        <taxon>Sphingomonadales</taxon>
        <taxon>Sphingomonadaceae</taxon>
        <taxon>Novosphingobium</taxon>
    </lineage>
</organism>
<protein>
    <recommendedName>
        <fullName evidence="5">Palmitoyl-protein thioesterase ABHD10, mitochondrial</fullName>
        <ecNumber evidence="4">3.1.1.93</ecNumber>
        <ecNumber evidence="1">3.1.2.22</ecNumber>
    </recommendedName>
    <alternativeName>
        <fullName evidence="7">Acyl-protein thioesterase ABHD10</fullName>
    </alternativeName>
    <alternativeName>
        <fullName evidence="8">Alpha/beta hydrolase domain-containing protein 10</fullName>
    </alternativeName>
    <alternativeName>
        <fullName evidence="6">Mycophenolic acid acyl-glucuronide esterase, mitochondrial</fullName>
    </alternativeName>
</protein>
<accession>A0ABV6CWN1</accession>
<evidence type="ECO:0000256" key="8">
    <source>
        <dbReference type="ARBA" id="ARBA00042704"/>
    </source>
</evidence>
<dbReference type="RefSeq" id="WP_379487870.1">
    <property type="nucleotide sequence ID" value="NZ_JBHLWK010000015.1"/>
</dbReference>
<keyword evidence="2 13" id="KW-0378">Hydrolase</keyword>
<evidence type="ECO:0000256" key="11">
    <source>
        <dbReference type="ARBA" id="ARBA00047972"/>
    </source>
</evidence>
<dbReference type="GO" id="GO:0016787">
    <property type="term" value="F:hydrolase activity"/>
    <property type="evidence" value="ECO:0007669"/>
    <property type="project" value="UniProtKB-KW"/>
</dbReference>
<dbReference type="Gene3D" id="3.40.50.1820">
    <property type="entry name" value="alpha/beta hydrolase"/>
    <property type="match status" value="1"/>
</dbReference>
<evidence type="ECO:0000256" key="4">
    <source>
        <dbReference type="ARBA" id="ARBA00039132"/>
    </source>
</evidence>
<dbReference type="InterPro" id="IPR052382">
    <property type="entry name" value="ABHD10_acyl-thioesterase"/>
</dbReference>
<keyword evidence="14" id="KW-1185">Reference proteome</keyword>
<dbReference type="EC" id="3.1.1.93" evidence="4"/>
<comment type="function">
    <text evidence="9">Acts as an acyl-protein thioesterase that hydrolyzes fatty acids from acylated residues in proteins. Regulates the mitochondrial S-depalmitoylation of the nucleophilic active site residue of peroxiredoxin-5/PRDX5, a key antioxidant protein, therefore modulating mitochondrial antioxidant ability. Also catalyzes the deglucuronidation of mycophenolic acid acyl-glucuronide, an active metabolite of the immunosuppressant drug mycophenolate.</text>
</comment>
<sequence>MTSPAPQTRYLDLSDGRSIAYRFTPGTGPVIVFLPGYMSDMGGSKATALFAMARASGLPCLLFDYSGCGESPGLFADGTLSRWKAEVLALVAALDTDEKVVLVGSSMGGWLMLLAGMALGDRLGGLVGVAAAPDFTEWGIPQMDKALLADGETILEDNPYGPEPTPTHPGFWADGQASRVLEGEIAIDCPVRLIHGQRDPDVPWEIALELAGRLRSADVQVTLIKDGDHRLSREGDIRLLLRTVAELVLPRAPEDPAAA</sequence>
<reference evidence="13 14" key="1">
    <citation type="submission" date="2024-09" db="EMBL/GenBank/DDBJ databases">
        <authorList>
            <person name="Sun Q."/>
            <person name="Mori K."/>
        </authorList>
    </citation>
    <scope>NUCLEOTIDE SEQUENCE [LARGE SCALE GENOMIC DNA]</scope>
    <source>
        <strain evidence="13 14">CCM 7706</strain>
    </source>
</reference>
<comment type="catalytic activity">
    <reaction evidence="11">
        <text>mycophenolic acid O-acyl-beta-D-glucuronide + H2O = mycophenolate + D-glucuronate + H(+)</text>
        <dbReference type="Rhea" id="RHEA:34179"/>
        <dbReference type="ChEBI" id="CHEBI:15377"/>
        <dbReference type="ChEBI" id="CHEBI:15378"/>
        <dbReference type="ChEBI" id="CHEBI:58720"/>
        <dbReference type="ChEBI" id="CHEBI:62932"/>
        <dbReference type="ChEBI" id="CHEBI:66982"/>
        <dbReference type="EC" id="3.1.1.93"/>
    </reaction>
    <physiologicalReaction direction="left-to-right" evidence="11">
        <dbReference type="Rhea" id="RHEA:34180"/>
    </physiologicalReaction>
</comment>
<dbReference type="Proteomes" id="UP001589798">
    <property type="component" value="Unassembled WGS sequence"/>
</dbReference>
<dbReference type="EC" id="3.1.2.22" evidence="1"/>
<comment type="catalytic activity">
    <reaction evidence="10">
        <text>S-hexadecanoyl-L-cysteinyl-[protein] + H2O = L-cysteinyl-[protein] + hexadecanoate + H(+)</text>
        <dbReference type="Rhea" id="RHEA:19233"/>
        <dbReference type="Rhea" id="RHEA-COMP:10131"/>
        <dbReference type="Rhea" id="RHEA-COMP:11032"/>
        <dbReference type="ChEBI" id="CHEBI:7896"/>
        <dbReference type="ChEBI" id="CHEBI:15377"/>
        <dbReference type="ChEBI" id="CHEBI:15378"/>
        <dbReference type="ChEBI" id="CHEBI:29950"/>
        <dbReference type="ChEBI" id="CHEBI:74151"/>
        <dbReference type="EC" id="3.1.2.22"/>
    </reaction>
    <physiologicalReaction direction="left-to-right" evidence="10">
        <dbReference type="Rhea" id="RHEA:19234"/>
    </physiologicalReaction>
</comment>
<gene>
    <name evidence="13" type="ORF">ACFFJC_12760</name>
</gene>
<evidence type="ECO:0000313" key="13">
    <source>
        <dbReference type="EMBL" id="MFC0205137.1"/>
    </source>
</evidence>
<evidence type="ECO:0000256" key="1">
    <source>
        <dbReference type="ARBA" id="ARBA00012423"/>
    </source>
</evidence>
<evidence type="ECO:0000256" key="7">
    <source>
        <dbReference type="ARBA" id="ARBA00042645"/>
    </source>
</evidence>
<evidence type="ECO:0000313" key="14">
    <source>
        <dbReference type="Proteomes" id="UP001589798"/>
    </source>
</evidence>
<dbReference type="SUPFAM" id="SSF53474">
    <property type="entry name" value="alpha/beta-Hydrolases"/>
    <property type="match status" value="1"/>
</dbReference>
<feature type="domain" description="AB hydrolase-1" evidence="12">
    <location>
        <begin position="31"/>
        <end position="230"/>
    </location>
</feature>